<proteinExistence type="predicted"/>
<dbReference type="EMBL" id="FWXH01000003">
    <property type="protein sequence ID" value="SMC21099.1"/>
    <property type="molecule type" value="Genomic_DNA"/>
</dbReference>
<keyword evidence="2" id="KW-1185">Reference proteome</keyword>
<dbReference type="InterPro" id="IPR038369">
    <property type="entry name" value="SpoVAD_sf"/>
</dbReference>
<name>A0A1W1XB68_9CLOT</name>
<dbReference type="STRING" id="1121291.SAMN02745134_01190"/>
<dbReference type="RefSeq" id="WP_084114650.1">
    <property type="nucleotide sequence ID" value="NZ_FWXH01000003.1"/>
</dbReference>
<evidence type="ECO:0000313" key="1">
    <source>
        <dbReference type="EMBL" id="SMC21099.1"/>
    </source>
</evidence>
<dbReference type="InterPro" id="IPR016039">
    <property type="entry name" value="Thiolase-like"/>
</dbReference>
<protein>
    <submittedName>
        <fullName evidence="1">Stage V sporulation protein AD</fullName>
    </submittedName>
</protein>
<dbReference type="Gene3D" id="3.40.47.40">
    <property type="entry name" value="Stage V sporulation protein AD"/>
    <property type="match status" value="1"/>
</dbReference>
<dbReference type="OrthoDB" id="9770068at2"/>
<dbReference type="Pfam" id="PF07451">
    <property type="entry name" value="SpoVAD"/>
    <property type="match status" value="1"/>
</dbReference>
<dbReference type="Proteomes" id="UP000192468">
    <property type="component" value="Unassembled WGS sequence"/>
</dbReference>
<evidence type="ECO:0000313" key="2">
    <source>
        <dbReference type="Proteomes" id="UP000192468"/>
    </source>
</evidence>
<dbReference type="InterPro" id="IPR010894">
    <property type="entry name" value="SpoVAD"/>
</dbReference>
<dbReference type="SUPFAM" id="SSF53901">
    <property type="entry name" value="Thiolase-like"/>
    <property type="match status" value="1"/>
</dbReference>
<dbReference type="AlphaFoldDB" id="A0A1W1XB68"/>
<accession>A0A1W1XB68</accession>
<sequence>MGKRVGKQSIKLDSKPKIISTYSVVGPKEGDGPLGKYFDLVLKDDLNGQKSYEKAESSILYNAITSCLKLANLKESDVNYLLAGDLLNQISSSNFAARDLDIPFIGLYGACSTMTESLGLGALLMEGGFANYIIAATSSHFSSAERQFRFPLEYGSQRHPTAHWTVTGAGAMLLGKEGNFPCITYVTTGKVKDYGITDANNMGASMAPAAIDTIKQHFLDTGRTPEDYDLIATGDLGKYGKDITLKLLKEYGYDIEKTYIDCGDEIYGTNQEVNAGGSGCGCSAVVDCGYIYKNIMSGKLKKVLILSTGALLSTTSTLQGETIPGIAHAVSIEFGE</sequence>
<dbReference type="GO" id="GO:0016746">
    <property type="term" value="F:acyltransferase activity"/>
    <property type="evidence" value="ECO:0007669"/>
    <property type="project" value="InterPro"/>
</dbReference>
<reference evidence="1 2" key="1">
    <citation type="submission" date="2017-04" db="EMBL/GenBank/DDBJ databases">
        <authorList>
            <person name="Afonso C.L."/>
            <person name="Miller P.J."/>
            <person name="Scott M.A."/>
            <person name="Spackman E."/>
            <person name="Goraichik I."/>
            <person name="Dimitrov K.M."/>
            <person name="Suarez D.L."/>
            <person name="Swayne D.E."/>
        </authorList>
    </citation>
    <scope>NUCLEOTIDE SEQUENCE [LARGE SCALE GENOMIC DNA]</scope>
    <source>
        <strain evidence="1 2">DSM 12555</strain>
    </source>
</reference>
<dbReference type="NCBIfam" id="NF006160">
    <property type="entry name" value="PRK08304.1"/>
    <property type="match status" value="1"/>
</dbReference>
<dbReference type="PIRSF" id="PIRSF011570">
    <property type="entry name" value="SpoVAD"/>
    <property type="match status" value="1"/>
</dbReference>
<dbReference type="NCBIfam" id="TIGR02845">
    <property type="entry name" value="spore_V_AD"/>
    <property type="match status" value="1"/>
</dbReference>
<organism evidence="1 2">
    <name type="scientific">Clostridium acidisoli DSM 12555</name>
    <dbReference type="NCBI Taxonomy" id="1121291"/>
    <lineage>
        <taxon>Bacteria</taxon>
        <taxon>Bacillati</taxon>
        <taxon>Bacillota</taxon>
        <taxon>Clostridia</taxon>
        <taxon>Eubacteriales</taxon>
        <taxon>Clostridiaceae</taxon>
        <taxon>Clostridium</taxon>
    </lineage>
</organism>
<gene>
    <name evidence="1" type="ORF">SAMN02745134_01190</name>
</gene>